<dbReference type="EMBL" id="JABMCG010000090">
    <property type="protein sequence ID" value="NUU27490.1"/>
    <property type="molecule type" value="Genomic_DNA"/>
</dbReference>
<reference evidence="10 11" key="1">
    <citation type="submission" date="2020-05" db="EMBL/GenBank/DDBJ databases">
        <title>Genome Sequencing of Type Strains.</title>
        <authorList>
            <person name="Lemaire J.F."/>
            <person name="Inderbitzin P."/>
            <person name="Gregorio O.A."/>
            <person name="Collins S.B."/>
            <person name="Wespe N."/>
            <person name="Knight-Connoni V."/>
        </authorList>
    </citation>
    <scope>NUCLEOTIDE SEQUENCE [LARGE SCALE GENOMIC DNA]</scope>
    <source>
        <strain evidence="10 11">DSM 20512</strain>
    </source>
</reference>
<protein>
    <submittedName>
        <fullName evidence="10">Exosortase S</fullName>
    </submittedName>
</protein>
<feature type="transmembrane region" description="Helical" evidence="9">
    <location>
        <begin position="109"/>
        <end position="129"/>
    </location>
</feature>
<dbReference type="GO" id="GO:0006508">
    <property type="term" value="P:proteolysis"/>
    <property type="evidence" value="ECO:0007669"/>
    <property type="project" value="UniProtKB-KW"/>
</dbReference>
<dbReference type="InterPro" id="IPR026392">
    <property type="entry name" value="Exo/Archaeosortase_dom"/>
</dbReference>
<dbReference type="RefSeq" id="WP_175325446.1">
    <property type="nucleotide sequence ID" value="NZ_BAAAWP010000001.1"/>
</dbReference>
<dbReference type="Proteomes" id="UP000539146">
    <property type="component" value="Unassembled WGS sequence"/>
</dbReference>
<feature type="transmembrane region" description="Helical" evidence="9">
    <location>
        <begin position="78"/>
        <end position="102"/>
    </location>
</feature>
<keyword evidence="6 9" id="KW-1133">Transmembrane helix</keyword>
<evidence type="ECO:0000256" key="3">
    <source>
        <dbReference type="ARBA" id="ARBA00022670"/>
    </source>
</evidence>
<dbReference type="NCBIfam" id="TIGR04178">
    <property type="entry name" value="exo_archaeo"/>
    <property type="match status" value="1"/>
</dbReference>
<dbReference type="GO" id="GO:0005886">
    <property type="term" value="C:plasma membrane"/>
    <property type="evidence" value="ECO:0007669"/>
    <property type="project" value="UniProtKB-SubCell"/>
</dbReference>
<dbReference type="InterPro" id="IPR019127">
    <property type="entry name" value="Exosortase"/>
</dbReference>
<name>A0A850DTL0_9MICO</name>
<evidence type="ECO:0000256" key="2">
    <source>
        <dbReference type="ARBA" id="ARBA00022475"/>
    </source>
</evidence>
<feature type="compositionally biased region" description="Low complexity" evidence="8">
    <location>
        <begin position="185"/>
        <end position="195"/>
    </location>
</feature>
<dbReference type="NCBIfam" id="NF033767">
    <property type="entry name" value="exosort_XrtS"/>
    <property type="match status" value="1"/>
</dbReference>
<comment type="subcellular location">
    <subcellularLocation>
        <location evidence="1">Cell membrane</location>
        <topology evidence="1">Multi-pass membrane protein</topology>
    </subcellularLocation>
</comment>
<proteinExistence type="predicted"/>
<evidence type="ECO:0000256" key="8">
    <source>
        <dbReference type="SAM" id="MobiDB-lite"/>
    </source>
</evidence>
<dbReference type="GO" id="GO:0008233">
    <property type="term" value="F:peptidase activity"/>
    <property type="evidence" value="ECO:0007669"/>
    <property type="project" value="UniProtKB-KW"/>
</dbReference>
<feature type="compositionally biased region" description="Basic and acidic residues" evidence="8">
    <location>
        <begin position="196"/>
        <end position="207"/>
    </location>
</feature>
<dbReference type="AlphaFoldDB" id="A0A850DTL0"/>
<keyword evidence="7 9" id="KW-0472">Membrane</keyword>
<evidence type="ECO:0000256" key="7">
    <source>
        <dbReference type="ARBA" id="ARBA00023136"/>
    </source>
</evidence>
<keyword evidence="2" id="KW-1003">Cell membrane</keyword>
<evidence type="ECO:0000256" key="4">
    <source>
        <dbReference type="ARBA" id="ARBA00022692"/>
    </source>
</evidence>
<gene>
    <name evidence="10" type="primary">xrtS</name>
    <name evidence="10" type="ORF">HP467_05100</name>
</gene>
<dbReference type="Pfam" id="PF09721">
    <property type="entry name" value="Exosortase_EpsH"/>
    <property type="match status" value="1"/>
</dbReference>
<evidence type="ECO:0000256" key="9">
    <source>
        <dbReference type="SAM" id="Phobius"/>
    </source>
</evidence>
<evidence type="ECO:0000256" key="5">
    <source>
        <dbReference type="ARBA" id="ARBA00022801"/>
    </source>
</evidence>
<keyword evidence="4 9" id="KW-0812">Transmembrane</keyword>
<comment type="caution">
    <text evidence="10">The sequence shown here is derived from an EMBL/GenBank/DDBJ whole genome shotgun (WGS) entry which is preliminary data.</text>
</comment>
<evidence type="ECO:0000256" key="1">
    <source>
        <dbReference type="ARBA" id="ARBA00004651"/>
    </source>
</evidence>
<accession>A0A850DTL0</accession>
<organism evidence="10 11">
    <name type="scientific">Curtobacterium citreum</name>
    <dbReference type="NCBI Taxonomy" id="2036"/>
    <lineage>
        <taxon>Bacteria</taxon>
        <taxon>Bacillati</taxon>
        <taxon>Actinomycetota</taxon>
        <taxon>Actinomycetes</taxon>
        <taxon>Micrococcales</taxon>
        <taxon>Microbacteriaceae</taxon>
        <taxon>Curtobacterium</taxon>
    </lineage>
</organism>
<keyword evidence="5" id="KW-0378">Hydrolase</keyword>
<evidence type="ECO:0000313" key="11">
    <source>
        <dbReference type="Proteomes" id="UP000539146"/>
    </source>
</evidence>
<sequence>MSHAVTAPVVPSAGPRRAVGLLLLALAAALLVVQPTFRTVEAEVTAWVVGQFTDGRSNAAVDVIYFGIGTQDVHGIQITPMCSTVVLLVPLLALGGVLMLLGSVPFRRAAIALLGALAIAVACNVIRYVGSSVALQRWGTAGFDVVHEYVGSLFVIFGFAGAVLLQVVVSVRGRRRGTAPDRTRGPGVRRAAGGARRTDGGRRRAGTEHAAGASAGVGAGASVGAGVGVRRAGRRRA</sequence>
<feature type="region of interest" description="Disordered" evidence="8">
    <location>
        <begin position="176"/>
        <end position="223"/>
    </location>
</feature>
<evidence type="ECO:0000313" key="10">
    <source>
        <dbReference type="EMBL" id="NUU27490.1"/>
    </source>
</evidence>
<feature type="transmembrane region" description="Helical" evidence="9">
    <location>
        <begin position="149"/>
        <end position="169"/>
    </location>
</feature>
<keyword evidence="3" id="KW-0645">Protease</keyword>
<evidence type="ECO:0000256" key="6">
    <source>
        <dbReference type="ARBA" id="ARBA00022989"/>
    </source>
</evidence>